<evidence type="ECO:0000313" key="3">
    <source>
        <dbReference type="WBParaSite" id="MBELARI_LOCUS15230"/>
    </source>
</evidence>
<reference evidence="3" key="1">
    <citation type="submission" date="2024-02" db="UniProtKB">
        <authorList>
            <consortium name="WormBaseParasite"/>
        </authorList>
    </citation>
    <scope>IDENTIFICATION</scope>
</reference>
<feature type="transmembrane region" description="Helical" evidence="1">
    <location>
        <begin position="15"/>
        <end position="40"/>
    </location>
</feature>
<evidence type="ECO:0000256" key="1">
    <source>
        <dbReference type="SAM" id="Phobius"/>
    </source>
</evidence>
<proteinExistence type="predicted"/>
<dbReference type="Proteomes" id="UP000887575">
    <property type="component" value="Unassembled WGS sequence"/>
</dbReference>
<dbReference type="AlphaFoldDB" id="A0AAF3J496"/>
<keyword evidence="1" id="KW-0472">Membrane</keyword>
<feature type="transmembrane region" description="Helical" evidence="1">
    <location>
        <begin position="259"/>
        <end position="278"/>
    </location>
</feature>
<keyword evidence="2" id="KW-1185">Reference proteome</keyword>
<feature type="transmembrane region" description="Helical" evidence="1">
    <location>
        <begin position="140"/>
        <end position="162"/>
    </location>
</feature>
<dbReference type="SUPFAM" id="SSF81321">
    <property type="entry name" value="Family A G protein-coupled receptor-like"/>
    <property type="match status" value="1"/>
</dbReference>
<dbReference type="Gene3D" id="1.20.1070.10">
    <property type="entry name" value="Rhodopsin 7-helix transmembrane proteins"/>
    <property type="match status" value="1"/>
</dbReference>
<accession>A0AAF3J496</accession>
<dbReference type="WBParaSite" id="MBELARI_LOCUS15230">
    <property type="protein sequence ID" value="MBELARI_LOCUS15230"/>
    <property type="gene ID" value="MBELARI_LOCUS15230"/>
</dbReference>
<sequence>MSLAVMGGFETNYGASLFMCTFYISLGSLSLPLNILNIIAYGRSTIRHKYLYQVSYESFEIFDSLSLLLTGIGRGTALWGGYLYTNITVNDCFFKTYWVHTLDIGIEWPCWMVILMSIERICAATSPVIYKKYFSGYTKLYFVIFVVLAGLLSLAAGGISAWGDETINTSRHCAIITSTGTAYSTFHYTWVIFAYIFSFLSLLAVYCASTKVSASTNRNDRDKKFFIMMVMCFISILFVSGPSVVLVGIKWNAWEVSDVVVAIVTGMPGFLTIINMFINFRYRKDYRESFLLIFCWNRKRATAPTVTNFSVSPATFRTLQSVHQSKIAFSMARISE</sequence>
<name>A0AAF3J496_9BILA</name>
<protein>
    <submittedName>
        <fullName evidence="3">G_PROTEIN_RECEP_F1_2 domain-containing protein</fullName>
    </submittedName>
</protein>
<evidence type="ECO:0000313" key="2">
    <source>
        <dbReference type="Proteomes" id="UP000887575"/>
    </source>
</evidence>
<organism evidence="2 3">
    <name type="scientific">Mesorhabditis belari</name>
    <dbReference type="NCBI Taxonomy" id="2138241"/>
    <lineage>
        <taxon>Eukaryota</taxon>
        <taxon>Metazoa</taxon>
        <taxon>Ecdysozoa</taxon>
        <taxon>Nematoda</taxon>
        <taxon>Chromadorea</taxon>
        <taxon>Rhabditida</taxon>
        <taxon>Rhabditina</taxon>
        <taxon>Rhabditomorpha</taxon>
        <taxon>Rhabditoidea</taxon>
        <taxon>Rhabditidae</taxon>
        <taxon>Mesorhabditinae</taxon>
        <taxon>Mesorhabditis</taxon>
    </lineage>
</organism>
<keyword evidence="1" id="KW-1133">Transmembrane helix</keyword>
<keyword evidence="1" id="KW-0812">Transmembrane</keyword>
<feature type="transmembrane region" description="Helical" evidence="1">
    <location>
        <begin position="187"/>
        <end position="206"/>
    </location>
</feature>
<feature type="transmembrane region" description="Helical" evidence="1">
    <location>
        <begin position="226"/>
        <end position="247"/>
    </location>
</feature>